<dbReference type="GO" id="GO:0008408">
    <property type="term" value="F:3'-5' exonuclease activity"/>
    <property type="evidence" value="ECO:0007669"/>
    <property type="project" value="InterPro"/>
</dbReference>
<evidence type="ECO:0000256" key="4">
    <source>
        <dbReference type="ARBA" id="ARBA00022705"/>
    </source>
</evidence>
<dbReference type="InterPro" id="IPR040982">
    <property type="entry name" value="DNA_pol3_finger"/>
</dbReference>
<dbReference type="GO" id="GO:0006260">
    <property type="term" value="P:DNA replication"/>
    <property type="evidence" value="ECO:0007669"/>
    <property type="project" value="UniProtKB-KW"/>
</dbReference>
<accession>A0A4Z0VYF7</accession>
<keyword evidence="5" id="KW-0239">DNA-directed DNA polymerase</keyword>
<evidence type="ECO:0000256" key="6">
    <source>
        <dbReference type="ARBA" id="ARBA00049244"/>
    </source>
</evidence>
<dbReference type="PANTHER" id="PTHR32294">
    <property type="entry name" value="DNA POLYMERASE III SUBUNIT ALPHA"/>
    <property type="match status" value="1"/>
</dbReference>
<dbReference type="InterPro" id="IPR011708">
    <property type="entry name" value="DNA_pol3_alpha_NTPase_dom"/>
</dbReference>
<reference evidence="10 11" key="1">
    <citation type="submission" date="2019-04" db="EMBL/GenBank/DDBJ databases">
        <title>Draft genome sequence data and analysis of a Fermenting Bacterium, Geotoga petraea strain HO-Geo1, isolated from heavy-oil petroleum reservoir in Russia.</title>
        <authorList>
            <person name="Grouzdev D.S."/>
            <person name="Semenova E.M."/>
            <person name="Sokolova D.S."/>
            <person name="Tourova T.P."/>
            <person name="Poltaraus A.B."/>
            <person name="Nazina T.N."/>
        </authorList>
    </citation>
    <scope>NUCLEOTIDE SEQUENCE [LARGE SCALE GENOMIC DNA]</scope>
    <source>
        <strain evidence="10 11">HO-Geo1</strain>
    </source>
</reference>
<dbReference type="InterPro" id="IPR004805">
    <property type="entry name" value="DnaE2/DnaE/PolC"/>
</dbReference>
<dbReference type="InterPro" id="IPR029460">
    <property type="entry name" value="DNAPol_HHH"/>
</dbReference>
<evidence type="ECO:0000313" key="11">
    <source>
        <dbReference type="Proteomes" id="UP000297288"/>
    </source>
</evidence>
<feature type="domain" description="Bacterial DNA polymerase III alpha subunit NTPase" evidence="7">
    <location>
        <begin position="175"/>
        <end position="407"/>
    </location>
</feature>
<protein>
    <recommendedName>
        <fullName evidence="1">DNA-directed DNA polymerase</fullName>
        <ecNumber evidence="1">2.7.7.7</ecNumber>
    </recommendedName>
</protein>
<keyword evidence="3" id="KW-0548">Nucleotidyltransferase</keyword>
<keyword evidence="4" id="KW-0235">DNA replication</keyword>
<dbReference type="EMBL" id="SRME01000001">
    <property type="protein sequence ID" value="TGG89041.1"/>
    <property type="molecule type" value="Genomic_DNA"/>
</dbReference>
<dbReference type="OrthoDB" id="9803237at2"/>
<comment type="caution">
    <text evidence="10">The sequence shown here is derived from an EMBL/GenBank/DDBJ whole genome shotgun (WGS) entry which is preliminary data.</text>
</comment>
<dbReference type="Pfam" id="PF17657">
    <property type="entry name" value="DNA_pol3_finger"/>
    <property type="match status" value="1"/>
</dbReference>
<feature type="domain" description="DNA polymerase III alpha subunit finger" evidence="9">
    <location>
        <begin position="429"/>
        <end position="556"/>
    </location>
</feature>
<evidence type="ECO:0000259" key="9">
    <source>
        <dbReference type="Pfam" id="PF17657"/>
    </source>
</evidence>
<dbReference type="PANTHER" id="PTHR32294:SF0">
    <property type="entry name" value="DNA POLYMERASE III SUBUNIT ALPHA"/>
    <property type="match status" value="1"/>
</dbReference>
<dbReference type="EC" id="2.7.7.7" evidence="1"/>
<evidence type="ECO:0000256" key="2">
    <source>
        <dbReference type="ARBA" id="ARBA00022679"/>
    </source>
</evidence>
<dbReference type="Gene3D" id="1.10.150.870">
    <property type="match status" value="1"/>
</dbReference>
<gene>
    <name evidence="10" type="ORF">E4650_02275</name>
</gene>
<evidence type="ECO:0000259" key="7">
    <source>
        <dbReference type="Pfam" id="PF07733"/>
    </source>
</evidence>
<evidence type="ECO:0000259" key="8">
    <source>
        <dbReference type="Pfam" id="PF14579"/>
    </source>
</evidence>
<dbReference type="Proteomes" id="UP000297288">
    <property type="component" value="Unassembled WGS sequence"/>
</dbReference>
<name>A0A4Z0VYF7_9BACT</name>
<proteinExistence type="predicted"/>
<dbReference type="AlphaFoldDB" id="A0A4Z0VYF7"/>
<keyword evidence="2" id="KW-0808">Transferase</keyword>
<evidence type="ECO:0000256" key="5">
    <source>
        <dbReference type="ARBA" id="ARBA00022932"/>
    </source>
</evidence>
<dbReference type="GO" id="GO:0003887">
    <property type="term" value="F:DNA-directed DNA polymerase activity"/>
    <property type="evidence" value="ECO:0007669"/>
    <property type="project" value="UniProtKB-KW"/>
</dbReference>
<evidence type="ECO:0000256" key="3">
    <source>
        <dbReference type="ARBA" id="ARBA00022695"/>
    </source>
</evidence>
<comment type="catalytic activity">
    <reaction evidence="6">
        <text>DNA(n) + a 2'-deoxyribonucleoside 5'-triphosphate = DNA(n+1) + diphosphate</text>
        <dbReference type="Rhea" id="RHEA:22508"/>
        <dbReference type="Rhea" id="RHEA-COMP:17339"/>
        <dbReference type="Rhea" id="RHEA-COMP:17340"/>
        <dbReference type="ChEBI" id="CHEBI:33019"/>
        <dbReference type="ChEBI" id="CHEBI:61560"/>
        <dbReference type="ChEBI" id="CHEBI:173112"/>
        <dbReference type="EC" id="2.7.7.7"/>
    </reaction>
</comment>
<evidence type="ECO:0000313" key="10">
    <source>
        <dbReference type="EMBL" id="TGG89041.1"/>
    </source>
</evidence>
<dbReference type="Pfam" id="PF14579">
    <property type="entry name" value="HHH_6"/>
    <property type="match status" value="1"/>
</dbReference>
<feature type="domain" description="DNA polymerase helix-hairpin-helix motif" evidence="8">
    <location>
        <begin position="626"/>
        <end position="708"/>
    </location>
</feature>
<dbReference type="Pfam" id="PF07733">
    <property type="entry name" value="DNA_pol3_alpha"/>
    <property type="match status" value="1"/>
</dbReference>
<sequence>MILRESLTTYINEVLFMKILGPIITSRTIGKSYLQLKDAISYAKKNNFQKIILNEPHPKSWIRFILLCKINDIEPIILLNSGKTSYLITDNVSMMKAIKAYNKNEILDLKKIRMNTGNIIYPHRILKELIKKEGYVLADSKELTKKMKYFENIISNIDLNKFKISFPNLGGDEELENEIKKNKISLDEKRRLDHELKVIKQMQVPNYILNVKKIVDIAKENQIIIGPGRGSSVGSLVVFKLGINKINPLDFNLYFERFLNINRKQLPDIDLDIESERRNELIEKLQGFYGRYNVAFIRTLSTMKYKSSIKKAQELLGYKPNIKISMPIRNQENFKKIKNASKEDNVFFRVAYFFEGMEQAESTHAAGVIISKNSLIDYIPLEIKEIPIIEWTMEDLKEIGVEKFDILSLDTLTFLKKLDYKENYEKHIEPKLLKKFSYGLTKGIFQLDSYSGKNIVKKIKPKNFDEISISIALNRPGPLESGMVEDYVTSHSEDFLKKILPETKGVIVYQEQIMFLAKKLGNLNFEESDILRRALSKKKTEEISKLKEKFIFNASKQIGKKSALDLFEKIENFSQYSFNKSHSVAYSYILKWLLEEKFNNPSKFFFNYILHKGIDIDVINECNYLGITILNPDIQKPKGDFQEKYIIIPMTFINGVSQKQISIFDKESFHSIDDFFHFVYGNNFSRTLIENIIKSGALDKLNNNRRNLLRKMTAYKKGQLPEIEDLKNSVFGERSQEHKEVNTNEYLIIEYEFESIKYPLSIINNEKLSKSIIKKYFNRYENIYFNGYAYNNYLFDNSGIIKNNFYYKKPKKIIKEI</sequence>
<organism evidence="10 11">
    <name type="scientific">Geotoga petraea</name>
    <dbReference type="NCBI Taxonomy" id="28234"/>
    <lineage>
        <taxon>Bacteria</taxon>
        <taxon>Thermotogati</taxon>
        <taxon>Thermotogota</taxon>
        <taxon>Thermotogae</taxon>
        <taxon>Petrotogales</taxon>
        <taxon>Petrotogaceae</taxon>
        <taxon>Geotoga</taxon>
    </lineage>
</organism>
<evidence type="ECO:0000256" key="1">
    <source>
        <dbReference type="ARBA" id="ARBA00012417"/>
    </source>
</evidence>